<gene>
    <name evidence="1" type="ORF">CMN54_05315</name>
</gene>
<sequence>MDFLVEVENREQVGNGTKSNPATILCSGELSNSVQDTGENYPTQQKADKEIEIGSQGWCGFLPPAYDNPMEVQQESRA</sequence>
<dbReference type="Proteomes" id="UP000226525">
    <property type="component" value="Unassembled WGS sequence"/>
</dbReference>
<comment type="caution">
    <text evidence="1">The sequence shown here is derived from an EMBL/GenBank/DDBJ whole genome shotgun (WGS) entry which is preliminary data.</text>
</comment>
<organism evidence="1 2">
    <name type="scientific">SAR324 cluster bacterium</name>
    <dbReference type="NCBI Taxonomy" id="2024889"/>
    <lineage>
        <taxon>Bacteria</taxon>
        <taxon>Deltaproteobacteria</taxon>
        <taxon>SAR324 cluster</taxon>
    </lineage>
</organism>
<protein>
    <submittedName>
        <fullName evidence="1">Uncharacterized protein</fullName>
    </submittedName>
</protein>
<accession>A0A2D6YI85</accession>
<proteinExistence type="predicted"/>
<reference evidence="2" key="1">
    <citation type="submission" date="2017-09" db="EMBL/GenBank/DDBJ databases">
        <title>The Reconstruction of 2,631 Draft Metagenome-Assembled Genomes from the Global Oceans.</title>
        <authorList>
            <person name="Tully B.J."/>
            <person name="Graham E.D."/>
            <person name="Heidelberg J.F."/>
        </authorList>
    </citation>
    <scope>NUCLEOTIDE SEQUENCE [LARGE SCALE GENOMIC DNA]</scope>
</reference>
<evidence type="ECO:0000313" key="1">
    <source>
        <dbReference type="EMBL" id="MAH62864.1"/>
    </source>
</evidence>
<dbReference type="EMBL" id="NZEX01000057">
    <property type="protein sequence ID" value="MAH62864.1"/>
    <property type="molecule type" value="Genomic_DNA"/>
</dbReference>
<dbReference type="AlphaFoldDB" id="A0A2D6YI85"/>
<evidence type="ECO:0000313" key="2">
    <source>
        <dbReference type="Proteomes" id="UP000226525"/>
    </source>
</evidence>
<name>A0A2D6YI85_9DELT</name>